<evidence type="ECO:0000313" key="1">
    <source>
        <dbReference type="EMBL" id="CAH2247795.1"/>
    </source>
</evidence>
<organism evidence="1 2">
    <name type="scientific">Pelobates cultripes</name>
    <name type="common">Western spadefoot toad</name>
    <dbReference type="NCBI Taxonomy" id="61616"/>
    <lineage>
        <taxon>Eukaryota</taxon>
        <taxon>Metazoa</taxon>
        <taxon>Chordata</taxon>
        <taxon>Craniata</taxon>
        <taxon>Vertebrata</taxon>
        <taxon>Euteleostomi</taxon>
        <taxon>Amphibia</taxon>
        <taxon>Batrachia</taxon>
        <taxon>Anura</taxon>
        <taxon>Pelobatoidea</taxon>
        <taxon>Pelobatidae</taxon>
        <taxon>Pelobates</taxon>
    </lineage>
</organism>
<gene>
    <name evidence="1" type="ORF">PECUL_23A011734</name>
</gene>
<proteinExistence type="predicted"/>
<protein>
    <submittedName>
        <fullName evidence="1">Uncharacterized protein</fullName>
    </submittedName>
</protein>
<accession>A0AAD1VSN9</accession>
<keyword evidence="2" id="KW-1185">Reference proteome</keyword>
<feature type="non-terminal residue" evidence="1">
    <location>
        <position position="102"/>
    </location>
</feature>
<dbReference type="Proteomes" id="UP001295444">
    <property type="component" value="Chromosome 02"/>
</dbReference>
<reference evidence="1" key="1">
    <citation type="submission" date="2022-03" db="EMBL/GenBank/DDBJ databases">
        <authorList>
            <person name="Alioto T."/>
            <person name="Alioto T."/>
            <person name="Gomez Garrido J."/>
        </authorList>
    </citation>
    <scope>NUCLEOTIDE SEQUENCE</scope>
</reference>
<evidence type="ECO:0000313" key="2">
    <source>
        <dbReference type="Proteomes" id="UP001295444"/>
    </source>
</evidence>
<dbReference type="AlphaFoldDB" id="A0AAD1VSN9"/>
<name>A0AAD1VSN9_PELCU</name>
<dbReference type="EMBL" id="OW240913">
    <property type="protein sequence ID" value="CAH2247795.1"/>
    <property type="molecule type" value="Genomic_DNA"/>
</dbReference>
<sequence length="102" mass="11469">MPRTQVRKICLTSGSTSQFPEEIAGELRNYYNSLYNLRPPEDTAQQRNLLEQTQTYLQDNVRARINPEAASILDEPITTEDLAVALKNTKTGKAPGPDRFST</sequence>